<reference evidence="1" key="1">
    <citation type="submission" date="2018-05" db="EMBL/GenBank/DDBJ databases">
        <authorList>
            <person name="Lanie J.A."/>
            <person name="Ng W.-L."/>
            <person name="Kazmierczak K.M."/>
            <person name="Andrzejewski T.M."/>
            <person name="Davidsen T.M."/>
            <person name="Wayne K.J."/>
            <person name="Tettelin H."/>
            <person name="Glass J.I."/>
            <person name="Rusch D."/>
            <person name="Podicherti R."/>
            <person name="Tsui H.-C.T."/>
            <person name="Winkler M.E."/>
        </authorList>
    </citation>
    <scope>NUCLEOTIDE SEQUENCE</scope>
</reference>
<accession>A0A382JK67</accession>
<sequence>MRVGFIQNNPVFGEVEYNLSKVESL</sequence>
<proteinExistence type="predicted"/>
<feature type="non-terminal residue" evidence="1">
    <location>
        <position position="25"/>
    </location>
</feature>
<organism evidence="1">
    <name type="scientific">marine metagenome</name>
    <dbReference type="NCBI Taxonomy" id="408172"/>
    <lineage>
        <taxon>unclassified sequences</taxon>
        <taxon>metagenomes</taxon>
        <taxon>ecological metagenomes</taxon>
    </lineage>
</organism>
<dbReference type="EMBL" id="UINC01074675">
    <property type="protein sequence ID" value="SVC12099.1"/>
    <property type="molecule type" value="Genomic_DNA"/>
</dbReference>
<gene>
    <name evidence="1" type="ORF">METZ01_LOCUS264953</name>
</gene>
<dbReference type="AlphaFoldDB" id="A0A382JK67"/>
<name>A0A382JK67_9ZZZZ</name>
<evidence type="ECO:0000313" key="1">
    <source>
        <dbReference type="EMBL" id="SVC12099.1"/>
    </source>
</evidence>
<protein>
    <submittedName>
        <fullName evidence="1">Uncharacterized protein</fullName>
    </submittedName>
</protein>